<reference evidence="2 3" key="1">
    <citation type="submission" date="2024-08" db="EMBL/GenBank/DDBJ databases">
        <title>Insights into the chromosomal genome structure of Flemingia macrophylla.</title>
        <authorList>
            <person name="Ding Y."/>
            <person name="Zhao Y."/>
            <person name="Bi W."/>
            <person name="Wu M."/>
            <person name="Zhao G."/>
            <person name="Gong Y."/>
            <person name="Li W."/>
            <person name="Zhang P."/>
        </authorList>
    </citation>
    <scope>NUCLEOTIDE SEQUENCE [LARGE SCALE GENOMIC DNA]</scope>
    <source>
        <strain evidence="2">DYQJB</strain>
        <tissue evidence="2">Leaf</tissue>
    </source>
</reference>
<dbReference type="EMBL" id="JBGMDY010000006">
    <property type="protein sequence ID" value="KAL2330777.1"/>
    <property type="molecule type" value="Genomic_DNA"/>
</dbReference>
<evidence type="ECO:0000256" key="1">
    <source>
        <dbReference type="SAM" id="MobiDB-lite"/>
    </source>
</evidence>
<dbReference type="PANTHER" id="PTHR22844:SF370">
    <property type="entry name" value="OS12G0594000 PROTEIN"/>
    <property type="match status" value="1"/>
</dbReference>
<dbReference type="AlphaFoldDB" id="A0ABD1M4S6"/>
<accession>A0ABD1M4S6</accession>
<organism evidence="2 3">
    <name type="scientific">Flemingia macrophylla</name>
    <dbReference type="NCBI Taxonomy" id="520843"/>
    <lineage>
        <taxon>Eukaryota</taxon>
        <taxon>Viridiplantae</taxon>
        <taxon>Streptophyta</taxon>
        <taxon>Embryophyta</taxon>
        <taxon>Tracheophyta</taxon>
        <taxon>Spermatophyta</taxon>
        <taxon>Magnoliopsida</taxon>
        <taxon>eudicotyledons</taxon>
        <taxon>Gunneridae</taxon>
        <taxon>Pentapetalae</taxon>
        <taxon>rosids</taxon>
        <taxon>fabids</taxon>
        <taxon>Fabales</taxon>
        <taxon>Fabaceae</taxon>
        <taxon>Papilionoideae</taxon>
        <taxon>50 kb inversion clade</taxon>
        <taxon>NPAAA clade</taxon>
        <taxon>indigoferoid/millettioid clade</taxon>
        <taxon>Phaseoleae</taxon>
        <taxon>Flemingia</taxon>
    </lineage>
</organism>
<gene>
    <name evidence="2" type="ORF">Fmac_018358</name>
</gene>
<keyword evidence="3" id="KW-1185">Reference proteome</keyword>
<dbReference type="InterPro" id="IPR036322">
    <property type="entry name" value="WD40_repeat_dom_sf"/>
</dbReference>
<name>A0ABD1M4S6_9FABA</name>
<dbReference type="Proteomes" id="UP001603857">
    <property type="component" value="Unassembled WGS sequence"/>
</dbReference>
<evidence type="ECO:0000313" key="3">
    <source>
        <dbReference type="Proteomes" id="UP001603857"/>
    </source>
</evidence>
<sequence length="225" mass="25079">MELWNCFGNTFLNKCGGVSLIHLTITQNIIFHKIPCIYCNLLALTWQSRSPINRDHAAWWLLPRGVLRGHKLVVLYLAATGNLVFNGSANKNVCMWKRDKSGFHTCYLVLTGHTGPMKCIVVEEEQPPRQKGDQGRHCCRHPHGEGEVREDKGEERSERGESPIESATCFCHLSLDAYPRQALTSTLGANVREAHIMTLALSVFAGCDARRGLAVGWPECHCALA</sequence>
<dbReference type="InterPro" id="IPR045182">
    <property type="entry name" value="JINGUBANG-like"/>
</dbReference>
<evidence type="ECO:0000313" key="2">
    <source>
        <dbReference type="EMBL" id="KAL2330777.1"/>
    </source>
</evidence>
<dbReference type="SUPFAM" id="SSF50978">
    <property type="entry name" value="WD40 repeat-like"/>
    <property type="match status" value="1"/>
</dbReference>
<feature type="region of interest" description="Disordered" evidence="1">
    <location>
        <begin position="126"/>
        <end position="161"/>
    </location>
</feature>
<dbReference type="PANTHER" id="PTHR22844">
    <property type="entry name" value="F-BOX AND WD40 DOMAIN PROTEIN"/>
    <property type="match status" value="1"/>
</dbReference>
<proteinExistence type="predicted"/>
<protein>
    <submittedName>
        <fullName evidence="2">Uncharacterized protein</fullName>
    </submittedName>
</protein>
<comment type="caution">
    <text evidence="2">The sequence shown here is derived from an EMBL/GenBank/DDBJ whole genome shotgun (WGS) entry which is preliminary data.</text>
</comment>